<organism evidence="1 2">
    <name type="scientific">Persea americana</name>
    <name type="common">Avocado</name>
    <dbReference type="NCBI Taxonomy" id="3435"/>
    <lineage>
        <taxon>Eukaryota</taxon>
        <taxon>Viridiplantae</taxon>
        <taxon>Streptophyta</taxon>
        <taxon>Embryophyta</taxon>
        <taxon>Tracheophyta</taxon>
        <taxon>Spermatophyta</taxon>
        <taxon>Magnoliopsida</taxon>
        <taxon>Magnoliidae</taxon>
        <taxon>Laurales</taxon>
        <taxon>Lauraceae</taxon>
        <taxon>Persea</taxon>
    </lineage>
</organism>
<keyword evidence="2" id="KW-1185">Reference proteome</keyword>
<evidence type="ECO:0000313" key="1">
    <source>
        <dbReference type="EMBL" id="KAJ8631956.1"/>
    </source>
</evidence>
<sequence length="602" mass="68029">MSSASVLHQAHPFIVPEEITNSLELKPRELECLHLLHKCKNMDEFKQTHAQILKLGLESVTHVADNLIVACALSGWGSMDYACSIFHQIDEPTPFAFNTMIRGYVKDHTPNAALLLHREMIERGVVPDNYTYPSLLKGCALLSALGEGMQVHGHVLKFGFDSDVYVQNSLINMYGKCGDINLSSRAFDQMESRTIASWSAHIAAYTSLGLWDECLRLFGEMSNEGWKADESTLVSVLSSCAHLGALDLGKCTHGYLIRNTCGRNVIIQTSLIDMYMKCGYLEKGLGVSENMPEKNIVTYSVIISGLAMHGEGEKAVRVFSCMLEEALRPDGVVYVGVLRACSHAGLVDEGRRHFDKMRFEHQIVPTIEHYGCMVDLLGRAGKLNEAYDLIQSMPMEPNDVVWRSLLSACKVHHNLELGECASRSLIQINPHNVGDYVLLSNIYACACRWDDEAKIRTEMVSRGSVQMPGFSMVEVKRKLHRFFSQDKSHPQSHEVYEMLHQIGWQLRFAGYSPDTSQVLFDVDEEEKRQLLGGHSQKLAIAFAFIHTDERLPIRIIKNHRMCNDCHTFTRLVSKILKRKITIRERNQFHHFKDGTCSCGNYW</sequence>
<gene>
    <name evidence="1" type="ORF">MRB53_025292</name>
</gene>
<evidence type="ECO:0000313" key="2">
    <source>
        <dbReference type="Proteomes" id="UP001234297"/>
    </source>
</evidence>
<comment type="caution">
    <text evidence="1">The sequence shown here is derived from an EMBL/GenBank/DDBJ whole genome shotgun (WGS) entry which is preliminary data.</text>
</comment>
<dbReference type="EMBL" id="CM056816">
    <property type="protein sequence ID" value="KAJ8631956.1"/>
    <property type="molecule type" value="Genomic_DNA"/>
</dbReference>
<reference evidence="1 2" key="1">
    <citation type="journal article" date="2022" name="Hortic Res">
        <title>A haplotype resolved chromosomal level avocado genome allows analysis of novel avocado genes.</title>
        <authorList>
            <person name="Nath O."/>
            <person name="Fletcher S.J."/>
            <person name="Hayward A."/>
            <person name="Shaw L.M."/>
            <person name="Masouleh A.K."/>
            <person name="Furtado A."/>
            <person name="Henry R.J."/>
            <person name="Mitter N."/>
        </authorList>
    </citation>
    <scope>NUCLEOTIDE SEQUENCE [LARGE SCALE GENOMIC DNA]</scope>
    <source>
        <strain evidence="2">cv. Hass</strain>
    </source>
</reference>
<name>A0ACC2LFF8_PERAE</name>
<protein>
    <submittedName>
        <fullName evidence="1">Uncharacterized protein</fullName>
    </submittedName>
</protein>
<dbReference type="Proteomes" id="UP001234297">
    <property type="component" value="Chromosome 8"/>
</dbReference>
<proteinExistence type="predicted"/>
<accession>A0ACC2LFF8</accession>